<dbReference type="GO" id="GO:0005886">
    <property type="term" value="C:plasma membrane"/>
    <property type="evidence" value="ECO:0007669"/>
    <property type="project" value="UniProtKB-SubCell"/>
</dbReference>
<accession>A0A1I8GHL0</accession>
<dbReference type="PANTHER" id="PTHR11893">
    <property type="entry name" value="INNEXIN"/>
    <property type="match status" value="1"/>
</dbReference>
<comment type="subcellular location">
    <subcellularLocation>
        <location evidence="1 9">Cell membrane</location>
        <topology evidence="1 9">Multi-pass membrane protein</topology>
    </subcellularLocation>
</comment>
<keyword evidence="7 9" id="KW-0472">Membrane</keyword>
<evidence type="ECO:0000256" key="1">
    <source>
        <dbReference type="ARBA" id="ARBA00004651"/>
    </source>
</evidence>
<gene>
    <name evidence="9" type="primary">inx</name>
</gene>
<proteinExistence type="inferred from homology"/>
<evidence type="ECO:0000256" key="7">
    <source>
        <dbReference type="ARBA" id="ARBA00023136"/>
    </source>
</evidence>
<evidence type="ECO:0000256" key="2">
    <source>
        <dbReference type="ARBA" id="ARBA00022448"/>
    </source>
</evidence>
<evidence type="ECO:0000256" key="5">
    <source>
        <dbReference type="ARBA" id="ARBA00022989"/>
    </source>
</evidence>
<dbReference type="AlphaFoldDB" id="A0A1I8GHL0"/>
<dbReference type="Pfam" id="PF00876">
    <property type="entry name" value="Innexin"/>
    <property type="match status" value="3"/>
</dbReference>
<dbReference type="WBParaSite" id="maker-uti_cns_0001973-snap-gene-0.6-mRNA-1">
    <property type="protein sequence ID" value="maker-uti_cns_0001973-snap-gene-0.6-mRNA-1"/>
    <property type="gene ID" value="maker-uti_cns_0001973-snap-gene-0.6"/>
</dbReference>
<reference evidence="12" key="1">
    <citation type="submission" date="2016-11" db="UniProtKB">
        <authorList>
            <consortium name="WormBaseParasite"/>
        </authorList>
    </citation>
    <scope>IDENTIFICATION</scope>
</reference>
<feature type="transmembrane region" description="Helical" evidence="9">
    <location>
        <begin position="52"/>
        <end position="74"/>
    </location>
</feature>
<name>A0A1I8GHL0_9PLAT</name>
<dbReference type="GO" id="GO:0005921">
    <property type="term" value="C:gap junction"/>
    <property type="evidence" value="ECO:0007669"/>
    <property type="project" value="UniProtKB-UniRule"/>
</dbReference>
<feature type="transmembrane region" description="Helical" evidence="9">
    <location>
        <begin position="857"/>
        <end position="881"/>
    </location>
</feature>
<evidence type="ECO:0000256" key="9">
    <source>
        <dbReference type="RuleBase" id="RU010713"/>
    </source>
</evidence>
<keyword evidence="8 9" id="KW-0407">Ion channel</keyword>
<evidence type="ECO:0000256" key="6">
    <source>
        <dbReference type="ARBA" id="ARBA00023065"/>
    </source>
</evidence>
<dbReference type="PROSITE" id="PS51013">
    <property type="entry name" value="PANNEXIN"/>
    <property type="match status" value="2"/>
</dbReference>
<feature type="transmembrane region" description="Helical" evidence="9">
    <location>
        <begin position="405"/>
        <end position="429"/>
    </location>
</feature>
<evidence type="ECO:0000313" key="12">
    <source>
        <dbReference type="WBParaSite" id="maker-uti_cns_0001973-snap-gene-0.6-mRNA-1"/>
    </source>
</evidence>
<keyword evidence="4 9" id="KW-0812">Transmembrane</keyword>
<dbReference type="GO" id="GO:0034220">
    <property type="term" value="P:monoatomic ion transmembrane transport"/>
    <property type="evidence" value="ECO:0007669"/>
    <property type="project" value="UniProtKB-KW"/>
</dbReference>
<feature type="transmembrane region" description="Helical" evidence="9">
    <location>
        <begin position="140"/>
        <end position="161"/>
    </location>
</feature>
<feature type="transmembrane region" description="Helical" evidence="9">
    <location>
        <begin position="769"/>
        <end position="791"/>
    </location>
</feature>
<feature type="transmembrane region" description="Helical" evidence="9">
    <location>
        <begin position="596"/>
        <end position="618"/>
    </location>
</feature>
<dbReference type="PRINTS" id="PR01262">
    <property type="entry name" value="INNEXIN"/>
</dbReference>
<evidence type="ECO:0000256" key="8">
    <source>
        <dbReference type="ARBA" id="ARBA00023303"/>
    </source>
</evidence>
<sequence>KPIQCWVPQEFSKAWEDFAENYCWVSNTYFLMPEQDIPVKTEQLKQMTFITYYQWVAIVLAGQAIITWIPHLLWRVGARRLPVLIKNARGASIPDTDLRRKAVQCLVAALEEQAEASRRYSRMKNVVEKFLCCLSPSMRLTMLFLIVRILFIGNSIGQIYLMRQFLGTNDTFFGYEVLKSLTLGREWRETGHFPRVTYCHLVVRKVGVKSQSDVTPQQPVRPPQHQGGLPAGAFIAKPAQTAQACWDYRDLRVALARFSRVSISNVENGCSEQRPSRLLVCLPARNFQFAASHNYARPARKILPPFQLSLAAFLFFCWCARSDFLSTIDALRSRLDEAQLIQFGPAANKMGRLPEVRLPAVAAADGEYHLVQAAAPHWAHFVRIRNSGSFDLQCVLPINHFVEKVYVFLWFWFIILGVLTFASTLLWVFKTLIPYRRVAFIKQYLKAMRILSNTEERDCNRFVNINLGADGVFILQVVSNLASDLIALDVASTLWKNYRQAKITGTEEDINRLLESVNRGSSPLREVLFAGYQREGSHQASGLGSSGGGHHTHGGSHGVQGGHGSEMDATFMWKLSKLGRIGSSKLRFDDDFADRLNYQFTGVILFLFIGLIGIRQYVGKPIQCWIPQEFTRGWEEYAENYCWVANTYYASVQADHLPPQHIRNELMITYYQWAPIVLAVQALMFYLPCLIWRLFMNYSGFNLRKILQMATDANVVIPEALNKNVRFMARYMEGCIYRQREYRRGVGVRLKHCLSKCSCLCCGKRYGNFLVVLYFFIKVLYLLNVFGQLYIMEKFIGTTYTFFGFRVLLDIVHGIKWYQSSNFPRVTFCDLQAKKEGQNYHYTLQCVLPLNMFLEKIYVFLWFWHVLVSIVTLTSFVNWFFRMAFARRRLNFIRKYLKIMNVLKDTDKTTSRKFVENYLRVDGVFIFRLIAMNCGDIVAGDLACELWSIYRHKRLQELDDTKLEPDHRHTAFAGMNATNGNNGDDNIV</sequence>
<feature type="transmembrane region" description="Helical" evidence="9">
    <location>
        <begin position="673"/>
        <end position="695"/>
    </location>
</feature>
<organism evidence="11 12">
    <name type="scientific">Macrostomum lignano</name>
    <dbReference type="NCBI Taxonomy" id="282301"/>
    <lineage>
        <taxon>Eukaryota</taxon>
        <taxon>Metazoa</taxon>
        <taxon>Spiralia</taxon>
        <taxon>Lophotrochozoa</taxon>
        <taxon>Platyhelminthes</taxon>
        <taxon>Rhabditophora</taxon>
        <taxon>Macrostomorpha</taxon>
        <taxon>Macrostomida</taxon>
        <taxon>Macrostomidae</taxon>
        <taxon>Macrostomum</taxon>
    </lineage>
</organism>
<keyword evidence="3" id="KW-1003">Cell membrane</keyword>
<keyword evidence="5 9" id="KW-1133">Transmembrane helix</keyword>
<evidence type="ECO:0000256" key="4">
    <source>
        <dbReference type="ARBA" id="ARBA00022692"/>
    </source>
</evidence>
<dbReference type="PANTHER" id="PTHR11893:SF36">
    <property type="entry name" value="INNEXIN-5"/>
    <property type="match status" value="1"/>
</dbReference>
<comment type="function">
    <text evidence="9">Structural component of the gap junctions.</text>
</comment>
<keyword evidence="6 9" id="KW-0406">Ion transport</keyword>
<feature type="region of interest" description="Disordered" evidence="10">
    <location>
        <begin position="537"/>
        <end position="563"/>
    </location>
</feature>
<evidence type="ECO:0000256" key="3">
    <source>
        <dbReference type="ARBA" id="ARBA00022475"/>
    </source>
</evidence>
<evidence type="ECO:0000313" key="11">
    <source>
        <dbReference type="Proteomes" id="UP000095280"/>
    </source>
</evidence>
<protein>
    <recommendedName>
        <fullName evidence="9">Innexin</fullName>
    </recommendedName>
</protein>
<feature type="compositionally biased region" description="Gly residues" evidence="10">
    <location>
        <begin position="544"/>
        <end position="563"/>
    </location>
</feature>
<dbReference type="Proteomes" id="UP000095280">
    <property type="component" value="Unplaced"/>
</dbReference>
<keyword evidence="11" id="KW-1185">Reference proteome</keyword>
<comment type="caution">
    <text evidence="9">Lacks conserved residue(s) required for the propagation of feature annotation.</text>
</comment>
<comment type="similarity">
    <text evidence="9">Belongs to the pannexin family.</text>
</comment>
<keyword evidence="2 9" id="KW-0813">Transport</keyword>
<evidence type="ECO:0000256" key="10">
    <source>
        <dbReference type="SAM" id="MobiDB-lite"/>
    </source>
</evidence>
<dbReference type="InterPro" id="IPR000990">
    <property type="entry name" value="Innexin"/>
</dbReference>